<dbReference type="SMART" id="SM00332">
    <property type="entry name" value="PP2Cc"/>
    <property type="match status" value="1"/>
</dbReference>
<organism evidence="7 8">
    <name type="scientific">Gongylonema pulchrum</name>
    <dbReference type="NCBI Taxonomy" id="637853"/>
    <lineage>
        <taxon>Eukaryota</taxon>
        <taxon>Metazoa</taxon>
        <taxon>Ecdysozoa</taxon>
        <taxon>Nematoda</taxon>
        <taxon>Chromadorea</taxon>
        <taxon>Rhabditida</taxon>
        <taxon>Spirurina</taxon>
        <taxon>Spiruromorpha</taxon>
        <taxon>Spiruroidea</taxon>
        <taxon>Gongylonematidae</taxon>
        <taxon>Gongylonema</taxon>
    </lineage>
</organism>
<evidence type="ECO:0000313" key="7">
    <source>
        <dbReference type="EMBL" id="VDN39173.1"/>
    </source>
</evidence>
<comment type="cofactor">
    <cofactor evidence="1">
        <name>Mn(2+)</name>
        <dbReference type="ChEBI" id="CHEBI:29035"/>
    </cofactor>
</comment>
<dbReference type="OrthoDB" id="10264738at2759"/>
<dbReference type="InterPro" id="IPR015655">
    <property type="entry name" value="PP2C"/>
</dbReference>
<dbReference type="InterPro" id="IPR036457">
    <property type="entry name" value="PPM-type-like_dom_sf"/>
</dbReference>
<keyword evidence="8" id="KW-1185">Reference proteome</keyword>
<dbReference type="GO" id="GO:0004722">
    <property type="term" value="F:protein serine/threonine phosphatase activity"/>
    <property type="evidence" value="ECO:0007669"/>
    <property type="project" value="UniProtKB-EC"/>
</dbReference>
<evidence type="ECO:0000256" key="3">
    <source>
        <dbReference type="ARBA" id="ARBA00006702"/>
    </source>
</evidence>
<dbReference type="PANTHER" id="PTHR13832">
    <property type="entry name" value="PROTEIN PHOSPHATASE 2C"/>
    <property type="match status" value="1"/>
</dbReference>
<proteinExistence type="inferred from homology"/>
<protein>
    <recommendedName>
        <fullName evidence="4">protein-serine/threonine phosphatase</fullName>
        <ecNumber evidence="4">3.1.3.16</ecNumber>
    </recommendedName>
</protein>
<evidence type="ECO:0000256" key="4">
    <source>
        <dbReference type="ARBA" id="ARBA00013081"/>
    </source>
</evidence>
<evidence type="ECO:0000256" key="5">
    <source>
        <dbReference type="ARBA" id="ARBA00023211"/>
    </source>
</evidence>
<dbReference type="EMBL" id="UYRT01093791">
    <property type="protein sequence ID" value="VDN39173.1"/>
    <property type="molecule type" value="Genomic_DNA"/>
</dbReference>
<dbReference type="PROSITE" id="PS51746">
    <property type="entry name" value="PPM_2"/>
    <property type="match status" value="1"/>
</dbReference>
<comment type="cofactor">
    <cofactor evidence="2">
        <name>Mg(2+)</name>
        <dbReference type="ChEBI" id="CHEBI:18420"/>
    </cofactor>
</comment>
<dbReference type="SUPFAM" id="SSF81606">
    <property type="entry name" value="PP2C-like"/>
    <property type="match status" value="1"/>
</dbReference>
<dbReference type="CDD" id="cd00143">
    <property type="entry name" value="PP2Cc"/>
    <property type="match status" value="1"/>
</dbReference>
<reference evidence="7 8" key="1">
    <citation type="submission" date="2018-11" db="EMBL/GenBank/DDBJ databases">
        <authorList>
            <consortium name="Pathogen Informatics"/>
        </authorList>
    </citation>
    <scope>NUCLEOTIDE SEQUENCE [LARGE SCALE GENOMIC DNA]</scope>
</reference>
<dbReference type="Proteomes" id="UP000271098">
    <property type="component" value="Unassembled WGS sequence"/>
</dbReference>
<feature type="domain" description="PPM-type phosphatase" evidence="6">
    <location>
        <begin position="1"/>
        <end position="181"/>
    </location>
</feature>
<dbReference type="Pfam" id="PF00481">
    <property type="entry name" value="PP2C"/>
    <property type="match status" value="1"/>
</dbReference>
<dbReference type="PANTHER" id="PTHR13832:SF565">
    <property type="entry name" value="AT28366P-RELATED"/>
    <property type="match status" value="1"/>
</dbReference>
<evidence type="ECO:0000256" key="2">
    <source>
        <dbReference type="ARBA" id="ARBA00001946"/>
    </source>
</evidence>
<comment type="similarity">
    <text evidence="3">Belongs to the PP2C family.</text>
</comment>
<evidence type="ECO:0000256" key="1">
    <source>
        <dbReference type="ARBA" id="ARBA00001936"/>
    </source>
</evidence>
<gene>
    <name evidence="7" type="ORF">GPUH_LOCUS21911</name>
</gene>
<evidence type="ECO:0000313" key="8">
    <source>
        <dbReference type="Proteomes" id="UP000271098"/>
    </source>
</evidence>
<accession>A0A3P7NQ23</accession>
<sequence>MALDEKMRGDDELRDDMSGTTAVIVLIKDQKIYCVASVCGTALPLSFDHKPANENEARRIIAAGGWVEFNRVNGNLALSRALGDFAFKKNDQKPPEEQIVTACPDVTVRDLTYNHEFIILACDGIWDVMSNQEVVEFCRDRLAAGREPEAICEELLSRCLAPDCQMGGLGCDNMTAVLVCLLQDDTAEAFRARCSRKRCESAAGDTMDYSAPRRPTHFLYRTEHKMLKQLRL</sequence>
<dbReference type="AlphaFoldDB" id="A0A3P7NQ23"/>
<dbReference type="InterPro" id="IPR001932">
    <property type="entry name" value="PPM-type_phosphatase-like_dom"/>
</dbReference>
<keyword evidence="5" id="KW-0464">Manganese</keyword>
<dbReference type="EC" id="3.1.3.16" evidence="4"/>
<dbReference type="Gene3D" id="3.60.40.10">
    <property type="entry name" value="PPM-type phosphatase domain"/>
    <property type="match status" value="1"/>
</dbReference>
<name>A0A3P7NQ23_9BILA</name>
<evidence type="ECO:0000259" key="6">
    <source>
        <dbReference type="PROSITE" id="PS51746"/>
    </source>
</evidence>